<accession>A0ABN9AQV6</accession>
<sequence>MQLLVIGCTLLTLSQREESTAGNWQLSKDGSAPIIRVLMISTLMISVQQCHAPVPPNCAQQYRPQVPISANHLCPSVPSSSAAQQCHPSVPSNATSQCPAV</sequence>
<gene>
    <name evidence="3" type="ORF">SPARVUS_LOCUS1296770</name>
</gene>
<protein>
    <recommendedName>
        <fullName evidence="5">Secreted protein</fullName>
    </recommendedName>
</protein>
<dbReference type="EMBL" id="CATNWA010000711">
    <property type="protein sequence ID" value="CAI9537839.1"/>
    <property type="molecule type" value="Genomic_DNA"/>
</dbReference>
<comment type="caution">
    <text evidence="3">The sequence shown here is derived from an EMBL/GenBank/DDBJ whole genome shotgun (WGS) entry which is preliminary data.</text>
</comment>
<keyword evidence="2" id="KW-0732">Signal</keyword>
<evidence type="ECO:0000256" key="2">
    <source>
        <dbReference type="SAM" id="SignalP"/>
    </source>
</evidence>
<evidence type="ECO:0000256" key="1">
    <source>
        <dbReference type="SAM" id="MobiDB-lite"/>
    </source>
</evidence>
<feature type="region of interest" description="Disordered" evidence="1">
    <location>
        <begin position="77"/>
        <end position="101"/>
    </location>
</feature>
<evidence type="ECO:0000313" key="4">
    <source>
        <dbReference type="Proteomes" id="UP001162483"/>
    </source>
</evidence>
<dbReference type="Proteomes" id="UP001162483">
    <property type="component" value="Unassembled WGS sequence"/>
</dbReference>
<feature type="non-terminal residue" evidence="3">
    <location>
        <position position="101"/>
    </location>
</feature>
<keyword evidence="4" id="KW-1185">Reference proteome</keyword>
<feature type="chain" id="PRO_5045272838" description="Secreted protein" evidence="2">
    <location>
        <begin position="17"/>
        <end position="101"/>
    </location>
</feature>
<organism evidence="3 4">
    <name type="scientific">Staurois parvus</name>
    <dbReference type="NCBI Taxonomy" id="386267"/>
    <lineage>
        <taxon>Eukaryota</taxon>
        <taxon>Metazoa</taxon>
        <taxon>Chordata</taxon>
        <taxon>Craniata</taxon>
        <taxon>Vertebrata</taxon>
        <taxon>Euteleostomi</taxon>
        <taxon>Amphibia</taxon>
        <taxon>Batrachia</taxon>
        <taxon>Anura</taxon>
        <taxon>Neobatrachia</taxon>
        <taxon>Ranoidea</taxon>
        <taxon>Ranidae</taxon>
        <taxon>Staurois</taxon>
    </lineage>
</organism>
<reference evidence="3" key="1">
    <citation type="submission" date="2023-05" db="EMBL/GenBank/DDBJ databases">
        <authorList>
            <person name="Stuckert A."/>
        </authorList>
    </citation>
    <scope>NUCLEOTIDE SEQUENCE</scope>
</reference>
<evidence type="ECO:0008006" key="5">
    <source>
        <dbReference type="Google" id="ProtNLM"/>
    </source>
</evidence>
<feature type="signal peptide" evidence="2">
    <location>
        <begin position="1"/>
        <end position="16"/>
    </location>
</feature>
<name>A0ABN9AQV6_9NEOB</name>
<proteinExistence type="predicted"/>
<evidence type="ECO:0000313" key="3">
    <source>
        <dbReference type="EMBL" id="CAI9537839.1"/>
    </source>
</evidence>